<proteinExistence type="predicted"/>
<comment type="catalytic activity">
    <reaction evidence="1">
        <text>ATP + protein L-histidine = ADP + protein N-phospho-L-histidine.</text>
        <dbReference type="EC" id="2.7.13.3"/>
    </reaction>
</comment>
<dbReference type="PROSITE" id="PS50113">
    <property type="entry name" value="PAC"/>
    <property type="match status" value="1"/>
</dbReference>
<evidence type="ECO:0000256" key="8">
    <source>
        <dbReference type="ARBA" id="ARBA00023012"/>
    </source>
</evidence>
<keyword evidence="6 14" id="KW-0418">Kinase</keyword>
<feature type="modified residue" description="4-aspartylphosphate" evidence="9">
    <location>
        <position position="454"/>
    </location>
</feature>
<accession>A0ABN1KB03</accession>
<evidence type="ECO:0000256" key="6">
    <source>
        <dbReference type="ARBA" id="ARBA00022777"/>
    </source>
</evidence>
<dbReference type="Gene3D" id="3.30.450.20">
    <property type="entry name" value="PAS domain"/>
    <property type="match status" value="1"/>
</dbReference>
<name>A0ABN1KB03_9BURK</name>
<dbReference type="EC" id="2.7.13.3" evidence="2"/>
<dbReference type="PROSITE" id="PS50109">
    <property type="entry name" value="HIS_KIN"/>
    <property type="match status" value="1"/>
</dbReference>
<dbReference type="PROSITE" id="PS50110">
    <property type="entry name" value="RESPONSE_REGULATORY"/>
    <property type="match status" value="1"/>
</dbReference>
<dbReference type="SUPFAM" id="SSF55785">
    <property type="entry name" value="PYP-like sensor domain (PAS domain)"/>
    <property type="match status" value="1"/>
</dbReference>
<keyword evidence="3 9" id="KW-0597">Phosphoprotein</keyword>
<dbReference type="Proteomes" id="UP001500279">
    <property type="component" value="Unassembled WGS sequence"/>
</dbReference>
<keyword evidence="4" id="KW-0808">Transferase</keyword>
<dbReference type="InterPro" id="IPR011006">
    <property type="entry name" value="CheY-like_superfamily"/>
</dbReference>
<dbReference type="InterPro" id="IPR001789">
    <property type="entry name" value="Sig_transdc_resp-reg_receiver"/>
</dbReference>
<keyword evidence="7" id="KW-0067">ATP-binding</keyword>
<keyword evidence="8" id="KW-0902">Two-component regulatory system</keyword>
<dbReference type="PRINTS" id="PR00344">
    <property type="entry name" value="BCTRLSENSOR"/>
</dbReference>
<dbReference type="InterPro" id="IPR000014">
    <property type="entry name" value="PAS"/>
</dbReference>
<dbReference type="InterPro" id="IPR000700">
    <property type="entry name" value="PAS-assoc_C"/>
</dbReference>
<feature type="domain" description="Histidine kinase" evidence="10">
    <location>
        <begin position="160"/>
        <end position="383"/>
    </location>
</feature>
<dbReference type="SMART" id="SM00448">
    <property type="entry name" value="REC"/>
    <property type="match status" value="1"/>
</dbReference>
<evidence type="ECO:0000256" key="2">
    <source>
        <dbReference type="ARBA" id="ARBA00012438"/>
    </source>
</evidence>
<protein>
    <recommendedName>
        <fullName evidence="2">histidine kinase</fullName>
        <ecNumber evidence="2">2.7.13.3</ecNumber>
    </recommendedName>
</protein>
<dbReference type="InterPro" id="IPR036097">
    <property type="entry name" value="HisK_dim/P_sf"/>
</dbReference>
<evidence type="ECO:0000313" key="15">
    <source>
        <dbReference type="Proteomes" id="UP001500279"/>
    </source>
</evidence>
<dbReference type="SUPFAM" id="SSF55874">
    <property type="entry name" value="ATPase domain of HSP90 chaperone/DNA topoisomerase II/histidine kinase"/>
    <property type="match status" value="1"/>
</dbReference>
<dbReference type="InterPro" id="IPR035965">
    <property type="entry name" value="PAS-like_dom_sf"/>
</dbReference>
<dbReference type="InterPro" id="IPR003594">
    <property type="entry name" value="HATPase_dom"/>
</dbReference>
<dbReference type="NCBIfam" id="TIGR00229">
    <property type="entry name" value="sensory_box"/>
    <property type="match status" value="1"/>
</dbReference>
<sequence>MDHPASPLPAMSVEQRYRLLVEAVTDYAIYLLDATGHVSSWNAGAQRFKGYAEGEILGSHFSRFYVDEDRQNGLPARTLDTAAREGRFEGEGWRQRKDGTRFWAHVVVDSIRDAQGQLLGFAKVTRDLTERRETQQALERARESLLQAQKVEAIGQLTGGVAHDFNNLLMVIVSSMELIRRRTGDDARLQSLVSTALSAARRGASLTQRMLAFARRQELNPVTVDALALVLGMRELLRQSLGPSVRLQLPTGQAPLHVQVDESQLELALLNLAVNARDAMPDGGSLTISVQPSVIKPLPGAASQPLPAGAYVCISLRDTGQGMDEATLARATEPFFTTKGPGKGTGLGLSMIEGLALQLGGRFVLRSQPGVGTTAELWLPAASAASALPKAGAEQVTPTGQGLQILVVDDDELVLSSALAMLEELGHRALGAASASEALQLLRSEPGVQLLLTDHAMPQVTGAELIAIARREFPALPAILASGFAELAIGQSPVTAHRLVKPFGLETLETAIARAMMPNPHP</sequence>
<evidence type="ECO:0000259" key="12">
    <source>
        <dbReference type="PROSITE" id="PS50112"/>
    </source>
</evidence>
<dbReference type="PANTHER" id="PTHR43065:SF49">
    <property type="entry name" value="HISTIDINE KINASE"/>
    <property type="match status" value="1"/>
</dbReference>
<feature type="domain" description="Response regulatory" evidence="11">
    <location>
        <begin position="404"/>
        <end position="516"/>
    </location>
</feature>
<dbReference type="Gene3D" id="1.10.287.130">
    <property type="match status" value="1"/>
</dbReference>
<dbReference type="Pfam" id="PF00072">
    <property type="entry name" value="Response_reg"/>
    <property type="match status" value="1"/>
</dbReference>
<dbReference type="Gene3D" id="3.40.50.2300">
    <property type="match status" value="1"/>
</dbReference>
<dbReference type="SUPFAM" id="SSF52172">
    <property type="entry name" value="CheY-like"/>
    <property type="match status" value="1"/>
</dbReference>
<dbReference type="InterPro" id="IPR005467">
    <property type="entry name" value="His_kinase_dom"/>
</dbReference>
<keyword evidence="15" id="KW-1185">Reference proteome</keyword>
<evidence type="ECO:0000256" key="5">
    <source>
        <dbReference type="ARBA" id="ARBA00022741"/>
    </source>
</evidence>
<dbReference type="SMART" id="SM00388">
    <property type="entry name" value="HisKA"/>
    <property type="match status" value="1"/>
</dbReference>
<dbReference type="InterPro" id="IPR036890">
    <property type="entry name" value="HATPase_C_sf"/>
</dbReference>
<reference evidence="14 15" key="1">
    <citation type="journal article" date="2019" name="Int. J. Syst. Evol. Microbiol.">
        <title>The Global Catalogue of Microorganisms (GCM) 10K type strain sequencing project: providing services to taxonomists for standard genome sequencing and annotation.</title>
        <authorList>
            <consortium name="The Broad Institute Genomics Platform"/>
            <consortium name="The Broad Institute Genome Sequencing Center for Infectious Disease"/>
            <person name="Wu L."/>
            <person name="Ma J."/>
        </authorList>
    </citation>
    <scope>NUCLEOTIDE SEQUENCE [LARGE SCALE GENOMIC DNA]</scope>
    <source>
        <strain evidence="14 15">JCM 15503</strain>
    </source>
</reference>
<dbReference type="PROSITE" id="PS50112">
    <property type="entry name" value="PAS"/>
    <property type="match status" value="1"/>
</dbReference>
<keyword evidence="5" id="KW-0547">Nucleotide-binding</keyword>
<evidence type="ECO:0000256" key="9">
    <source>
        <dbReference type="PROSITE-ProRule" id="PRU00169"/>
    </source>
</evidence>
<dbReference type="Pfam" id="PF02518">
    <property type="entry name" value="HATPase_c"/>
    <property type="match status" value="1"/>
</dbReference>
<gene>
    <name evidence="14" type="ORF">GCM10009107_43320</name>
</gene>
<feature type="domain" description="PAC" evidence="13">
    <location>
        <begin position="88"/>
        <end position="140"/>
    </location>
</feature>
<evidence type="ECO:0000256" key="4">
    <source>
        <dbReference type="ARBA" id="ARBA00022679"/>
    </source>
</evidence>
<dbReference type="EMBL" id="BAAAEW010000026">
    <property type="protein sequence ID" value="GAA0760626.1"/>
    <property type="molecule type" value="Genomic_DNA"/>
</dbReference>
<dbReference type="InterPro" id="IPR013767">
    <property type="entry name" value="PAS_fold"/>
</dbReference>
<dbReference type="PANTHER" id="PTHR43065">
    <property type="entry name" value="SENSOR HISTIDINE KINASE"/>
    <property type="match status" value="1"/>
</dbReference>
<organism evidence="14 15">
    <name type="scientific">Ideonella azotifigens</name>
    <dbReference type="NCBI Taxonomy" id="513160"/>
    <lineage>
        <taxon>Bacteria</taxon>
        <taxon>Pseudomonadati</taxon>
        <taxon>Pseudomonadota</taxon>
        <taxon>Betaproteobacteria</taxon>
        <taxon>Burkholderiales</taxon>
        <taxon>Sphaerotilaceae</taxon>
        <taxon>Ideonella</taxon>
    </lineage>
</organism>
<dbReference type="InterPro" id="IPR003661">
    <property type="entry name" value="HisK_dim/P_dom"/>
</dbReference>
<dbReference type="SMART" id="SM00091">
    <property type="entry name" value="PAS"/>
    <property type="match status" value="1"/>
</dbReference>
<comment type="caution">
    <text evidence="14">The sequence shown here is derived from an EMBL/GenBank/DDBJ whole genome shotgun (WGS) entry which is preliminary data.</text>
</comment>
<evidence type="ECO:0000259" key="10">
    <source>
        <dbReference type="PROSITE" id="PS50109"/>
    </source>
</evidence>
<dbReference type="Gene3D" id="3.30.565.10">
    <property type="entry name" value="Histidine kinase-like ATPase, C-terminal domain"/>
    <property type="match status" value="1"/>
</dbReference>
<dbReference type="SMART" id="SM00086">
    <property type="entry name" value="PAC"/>
    <property type="match status" value="1"/>
</dbReference>
<dbReference type="InterPro" id="IPR001610">
    <property type="entry name" value="PAC"/>
</dbReference>
<evidence type="ECO:0000256" key="1">
    <source>
        <dbReference type="ARBA" id="ARBA00000085"/>
    </source>
</evidence>
<dbReference type="Pfam" id="PF00512">
    <property type="entry name" value="HisKA"/>
    <property type="match status" value="1"/>
</dbReference>
<dbReference type="InterPro" id="IPR004358">
    <property type="entry name" value="Sig_transdc_His_kin-like_C"/>
</dbReference>
<dbReference type="SUPFAM" id="SSF47384">
    <property type="entry name" value="Homodimeric domain of signal transducing histidine kinase"/>
    <property type="match status" value="1"/>
</dbReference>
<dbReference type="GO" id="GO:0016301">
    <property type="term" value="F:kinase activity"/>
    <property type="evidence" value="ECO:0007669"/>
    <property type="project" value="UniProtKB-KW"/>
</dbReference>
<evidence type="ECO:0000256" key="3">
    <source>
        <dbReference type="ARBA" id="ARBA00022553"/>
    </source>
</evidence>
<evidence type="ECO:0000313" key="14">
    <source>
        <dbReference type="EMBL" id="GAA0760626.1"/>
    </source>
</evidence>
<feature type="domain" description="PAS" evidence="12">
    <location>
        <begin position="13"/>
        <end position="86"/>
    </location>
</feature>
<dbReference type="CDD" id="cd00130">
    <property type="entry name" value="PAS"/>
    <property type="match status" value="1"/>
</dbReference>
<dbReference type="SMART" id="SM00387">
    <property type="entry name" value="HATPase_c"/>
    <property type="match status" value="1"/>
</dbReference>
<dbReference type="RefSeq" id="WP_141289505.1">
    <property type="nucleotide sequence ID" value="NZ_BAAAEW010000026.1"/>
</dbReference>
<evidence type="ECO:0000256" key="7">
    <source>
        <dbReference type="ARBA" id="ARBA00022840"/>
    </source>
</evidence>
<evidence type="ECO:0000259" key="13">
    <source>
        <dbReference type="PROSITE" id="PS50113"/>
    </source>
</evidence>
<dbReference type="Pfam" id="PF00989">
    <property type="entry name" value="PAS"/>
    <property type="match status" value="1"/>
</dbReference>
<evidence type="ECO:0000259" key="11">
    <source>
        <dbReference type="PROSITE" id="PS50110"/>
    </source>
</evidence>